<evidence type="ECO:0000256" key="12">
    <source>
        <dbReference type="ARBA" id="ARBA00022833"/>
    </source>
</evidence>
<dbReference type="GO" id="GO:0001671">
    <property type="term" value="F:ATPase activator activity"/>
    <property type="evidence" value="ECO:0007669"/>
    <property type="project" value="InterPro"/>
</dbReference>
<dbReference type="SUPFAM" id="SSF57716">
    <property type="entry name" value="Glucocorticoid receptor-like (DNA-binding domain)"/>
    <property type="match status" value="2"/>
</dbReference>
<dbReference type="PANTHER" id="PTHR10459:SF60">
    <property type="entry name" value="POLY [ADP-RIBOSE] POLYMERASE 2"/>
    <property type="match status" value="1"/>
</dbReference>
<dbReference type="Gene3D" id="2.20.25.630">
    <property type="match status" value="1"/>
</dbReference>
<keyword evidence="7" id="KW-0548">Nucleotidyltransferase</keyword>
<evidence type="ECO:0000256" key="14">
    <source>
        <dbReference type="ARBA" id="ARBA00023125"/>
    </source>
</evidence>
<feature type="domain" description="WGR" evidence="23">
    <location>
        <begin position="400"/>
        <end position="499"/>
    </location>
</feature>
<keyword evidence="10" id="KW-0013">ADP-ribosylation</keyword>
<dbReference type="Pfam" id="PF08063">
    <property type="entry name" value="Zn_ribbon_PADR1"/>
    <property type="match status" value="1"/>
</dbReference>
<dbReference type="OMA" id="THNEYVI"/>
<dbReference type="InterPro" id="IPR036930">
    <property type="entry name" value="WGR_dom_sf"/>
</dbReference>
<dbReference type="GO" id="GO:0051087">
    <property type="term" value="F:protein-folding chaperone binding"/>
    <property type="evidence" value="ECO:0007669"/>
    <property type="project" value="InterPro"/>
</dbReference>
<dbReference type="GO" id="GO:0008270">
    <property type="term" value="F:zinc ion binding"/>
    <property type="evidence" value="ECO:0007669"/>
    <property type="project" value="UniProtKB-KW"/>
</dbReference>
<keyword evidence="25" id="KW-1185">Reference proteome</keyword>
<dbReference type="Pfam" id="PF00644">
    <property type="entry name" value="PARP"/>
    <property type="match status" value="1"/>
</dbReference>
<dbReference type="GO" id="GO:0140806">
    <property type="term" value="F:NAD+-protein-aspartate ADP-ribosyltransferase activity"/>
    <property type="evidence" value="ECO:0007669"/>
    <property type="project" value="RHEA"/>
</dbReference>
<dbReference type="GO" id="GO:0070212">
    <property type="term" value="P:protein poly-ADP-ribosylation"/>
    <property type="evidence" value="ECO:0007669"/>
    <property type="project" value="TreeGrafter"/>
</dbReference>
<evidence type="ECO:0000259" key="23">
    <source>
        <dbReference type="PROSITE" id="PS51977"/>
    </source>
</evidence>
<dbReference type="Gene3D" id="1.20.142.10">
    <property type="entry name" value="Poly(ADP-ribose) polymerase, regulatory domain"/>
    <property type="match status" value="1"/>
</dbReference>
<evidence type="ECO:0000259" key="22">
    <source>
        <dbReference type="PROSITE" id="PS51060"/>
    </source>
</evidence>
<dbReference type="FunFam" id="1.20.142.10:FF:000001">
    <property type="entry name" value="Poly [ADP-ribose] polymerase"/>
    <property type="match status" value="1"/>
</dbReference>
<evidence type="ECO:0000256" key="5">
    <source>
        <dbReference type="ARBA" id="ARBA00022676"/>
    </source>
</evidence>
<dbReference type="InterPro" id="IPR036338">
    <property type="entry name" value="Aha1"/>
</dbReference>
<dbReference type="Pfam" id="PF02877">
    <property type="entry name" value="PARP_reg"/>
    <property type="match status" value="1"/>
</dbReference>
<feature type="domain" description="PARP catalytic" evidence="21">
    <location>
        <begin position="650"/>
        <end position="873"/>
    </location>
</feature>
<comment type="catalytic activity">
    <reaction evidence="2">
        <text>L-glutamyl-[protein] + NAD(+) = 5-O-(ADP-D-ribosyl)-L-glutamyl-[protein] + nicotinamide</text>
        <dbReference type="Rhea" id="RHEA:58224"/>
        <dbReference type="Rhea" id="RHEA-COMP:10208"/>
        <dbReference type="Rhea" id="RHEA-COMP:15089"/>
        <dbReference type="ChEBI" id="CHEBI:17154"/>
        <dbReference type="ChEBI" id="CHEBI:29973"/>
        <dbReference type="ChEBI" id="CHEBI:57540"/>
        <dbReference type="ChEBI" id="CHEBI:142540"/>
    </reaction>
</comment>
<dbReference type="PROSITE" id="PS51977">
    <property type="entry name" value="WGR"/>
    <property type="match status" value="1"/>
</dbReference>
<evidence type="ECO:0000256" key="9">
    <source>
        <dbReference type="ARBA" id="ARBA00022737"/>
    </source>
</evidence>
<evidence type="ECO:0000256" key="19">
    <source>
        <dbReference type="RuleBase" id="RU362114"/>
    </source>
</evidence>
<dbReference type="Gene3D" id="3.30.530.20">
    <property type="match status" value="1"/>
</dbReference>
<keyword evidence="14" id="KW-0238">DNA-binding</keyword>
<evidence type="ECO:0000256" key="18">
    <source>
        <dbReference type="ARBA" id="ARBA00071874"/>
    </source>
</evidence>
<dbReference type="InterPro" id="IPR001510">
    <property type="entry name" value="Znf_PARP"/>
</dbReference>
<dbReference type="SUPFAM" id="SSF47587">
    <property type="entry name" value="Domain of poly(ADP-ribose) polymerase"/>
    <property type="match status" value="1"/>
</dbReference>
<dbReference type="GO" id="GO:0005730">
    <property type="term" value="C:nucleolus"/>
    <property type="evidence" value="ECO:0007669"/>
    <property type="project" value="TreeGrafter"/>
</dbReference>
<dbReference type="EMBL" id="UYRX01000069">
    <property type="protein sequence ID" value="VDK72423.1"/>
    <property type="molecule type" value="Genomic_DNA"/>
</dbReference>
<dbReference type="SUPFAM" id="SSF55961">
    <property type="entry name" value="Bet v1-like"/>
    <property type="match status" value="1"/>
</dbReference>
<comment type="subcellular location">
    <subcellularLocation>
        <location evidence="3">Nucleus</location>
    </subcellularLocation>
</comment>
<evidence type="ECO:0000256" key="16">
    <source>
        <dbReference type="ARBA" id="ARBA00024347"/>
    </source>
</evidence>
<organism evidence="24 25">
    <name type="scientific">Litomosoides sigmodontis</name>
    <name type="common">Filarial nematode worm</name>
    <dbReference type="NCBI Taxonomy" id="42156"/>
    <lineage>
        <taxon>Eukaryota</taxon>
        <taxon>Metazoa</taxon>
        <taxon>Ecdysozoa</taxon>
        <taxon>Nematoda</taxon>
        <taxon>Chromadorea</taxon>
        <taxon>Rhabditida</taxon>
        <taxon>Spirurina</taxon>
        <taxon>Spiruromorpha</taxon>
        <taxon>Filarioidea</taxon>
        <taxon>Onchocercidae</taxon>
        <taxon>Litomosoides</taxon>
    </lineage>
</organism>
<dbReference type="CDD" id="cd08001">
    <property type="entry name" value="WGR_PARP1_like"/>
    <property type="match status" value="1"/>
</dbReference>
<dbReference type="InterPro" id="IPR008893">
    <property type="entry name" value="WGR_domain"/>
</dbReference>
<dbReference type="InterPro" id="IPR023393">
    <property type="entry name" value="START-like_dom_sf"/>
</dbReference>
<evidence type="ECO:0000256" key="8">
    <source>
        <dbReference type="ARBA" id="ARBA00022723"/>
    </source>
</evidence>
<protein>
    <recommendedName>
        <fullName evidence="18 19">Poly [ADP-ribose] polymerase</fullName>
        <shortName evidence="19">PARP</shortName>
        <ecNumber evidence="19">2.4.2.-</ecNumber>
    </recommendedName>
</protein>
<keyword evidence="5 19" id="KW-0328">Glycosyltransferase</keyword>
<evidence type="ECO:0000259" key="20">
    <source>
        <dbReference type="PROSITE" id="PS50064"/>
    </source>
</evidence>
<feature type="domain" description="PARP alpha-helical" evidence="22">
    <location>
        <begin position="522"/>
        <end position="640"/>
    </location>
</feature>
<proteinExistence type="inferred from homology"/>
<keyword evidence="13 19" id="KW-0520">NAD</keyword>
<name>A0A3P6SR10_LITSI</name>
<dbReference type="PANTHER" id="PTHR10459">
    <property type="entry name" value="DNA LIGASE"/>
    <property type="match status" value="1"/>
</dbReference>
<dbReference type="GO" id="GO:0140807">
    <property type="term" value="F:NAD+-protein-glutamate ADP-ribosyltransferase activity"/>
    <property type="evidence" value="ECO:0007669"/>
    <property type="project" value="RHEA"/>
</dbReference>
<dbReference type="Gene3D" id="3.90.228.10">
    <property type="match status" value="1"/>
</dbReference>
<dbReference type="SUPFAM" id="SSF56399">
    <property type="entry name" value="ADP-ribosylation"/>
    <property type="match status" value="1"/>
</dbReference>
<dbReference type="PROSITE" id="PS51059">
    <property type="entry name" value="PARP_CATALYTIC"/>
    <property type="match status" value="1"/>
</dbReference>
<dbReference type="SMART" id="SM01335">
    <property type="entry name" value="PADR1"/>
    <property type="match status" value="1"/>
</dbReference>
<keyword evidence="9" id="KW-0677">Repeat</keyword>
<dbReference type="InterPro" id="IPR038650">
    <property type="entry name" value="PADR1_C_dom_sf"/>
</dbReference>
<dbReference type="EC" id="2.4.2.-" evidence="19"/>
<dbReference type="InterPro" id="IPR013538">
    <property type="entry name" value="ASHA1/2-like_C"/>
</dbReference>
<dbReference type="InterPro" id="IPR012982">
    <property type="entry name" value="PARP1-like_PADR1_Zn_ribbon"/>
</dbReference>
<dbReference type="GO" id="GO:0016779">
    <property type="term" value="F:nucleotidyltransferase activity"/>
    <property type="evidence" value="ECO:0007669"/>
    <property type="project" value="UniProtKB-KW"/>
</dbReference>
<evidence type="ECO:0000256" key="2">
    <source>
        <dbReference type="ARBA" id="ARBA00000459"/>
    </source>
</evidence>
<keyword evidence="8" id="KW-0479">Metal-binding</keyword>
<dbReference type="SUPFAM" id="SSF142921">
    <property type="entry name" value="WGR domain-like"/>
    <property type="match status" value="1"/>
</dbReference>
<gene>
    <name evidence="24" type="ORF">NLS_LOCUS1779</name>
</gene>
<dbReference type="Gene3D" id="1.10.20.130">
    <property type="match status" value="1"/>
</dbReference>
<evidence type="ECO:0000256" key="3">
    <source>
        <dbReference type="ARBA" id="ARBA00004123"/>
    </source>
</evidence>
<dbReference type="Pfam" id="PF21728">
    <property type="entry name" value="PADR1_N"/>
    <property type="match status" value="1"/>
</dbReference>
<dbReference type="FunFam" id="3.90.228.10:FF:000002">
    <property type="entry name" value="Poly [ADP-ribose] polymerase"/>
    <property type="match status" value="1"/>
</dbReference>
<feature type="domain" description="PARP-type" evidence="20">
    <location>
        <begin position="107"/>
        <end position="172"/>
    </location>
</feature>
<evidence type="ECO:0000259" key="21">
    <source>
        <dbReference type="PROSITE" id="PS51059"/>
    </source>
</evidence>
<dbReference type="InterPro" id="IPR004102">
    <property type="entry name" value="Poly(ADP-ribose)pol_reg_dom"/>
</dbReference>
<dbReference type="Gene3D" id="3.30.1740.10">
    <property type="entry name" value="Zinc finger, PARP-type"/>
    <property type="match status" value="2"/>
</dbReference>
<dbReference type="Pfam" id="PF05406">
    <property type="entry name" value="WGR"/>
    <property type="match status" value="1"/>
</dbReference>
<dbReference type="AlphaFoldDB" id="A0A3P6SR10"/>
<dbReference type="GO" id="GO:0006302">
    <property type="term" value="P:double-strand break repair"/>
    <property type="evidence" value="ECO:0007669"/>
    <property type="project" value="TreeGrafter"/>
</dbReference>
<dbReference type="InterPro" id="IPR050800">
    <property type="entry name" value="ARTD/PARP"/>
</dbReference>
<feature type="domain" description="PARP-type" evidence="20">
    <location>
        <begin position="10"/>
        <end position="94"/>
    </location>
</feature>
<evidence type="ECO:0000313" key="24">
    <source>
        <dbReference type="EMBL" id="VDK72423.1"/>
    </source>
</evidence>
<dbReference type="GO" id="GO:0003677">
    <property type="term" value="F:DNA binding"/>
    <property type="evidence" value="ECO:0007669"/>
    <property type="project" value="UniProtKB-KW"/>
</dbReference>
<dbReference type="PROSITE" id="PS50064">
    <property type="entry name" value="ZF_PARP_2"/>
    <property type="match status" value="2"/>
</dbReference>
<evidence type="ECO:0000256" key="10">
    <source>
        <dbReference type="ARBA" id="ARBA00022765"/>
    </source>
</evidence>
<reference evidence="24 25" key="1">
    <citation type="submission" date="2018-08" db="EMBL/GenBank/DDBJ databases">
        <authorList>
            <person name="Laetsch R D."/>
            <person name="Stevens L."/>
            <person name="Kumar S."/>
            <person name="Blaxter L. M."/>
        </authorList>
    </citation>
    <scope>NUCLEOTIDE SEQUENCE [LARGE SCALE GENOMIC DNA]</scope>
</reference>
<dbReference type="InterPro" id="IPR036616">
    <property type="entry name" value="Poly(ADP-ribose)pol_reg_dom_sf"/>
</dbReference>
<dbReference type="SUPFAM" id="SSF103111">
    <property type="entry name" value="Activator of Hsp90 ATPase, Aha1"/>
    <property type="match status" value="1"/>
</dbReference>
<dbReference type="InterPro" id="IPR036957">
    <property type="entry name" value="Znf_PARP_sf"/>
</dbReference>
<dbReference type="GO" id="GO:0003950">
    <property type="term" value="F:NAD+ poly-ADP-ribosyltransferase activity"/>
    <property type="evidence" value="ECO:0007669"/>
    <property type="project" value="UniProtKB-UniRule"/>
</dbReference>
<dbReference type="CDD" id="cd08892">
    <property type="entry name" value="SRPBCC_Aha1"/>
    <property type="match status" value="1"/>
</dbReference>
<sequence>MASSGKDLPYGAEYAKSNRAACKGCRGLISQDSLRMSLRKPSHFFDGLQDNWFHFTCFWKKIKQNDVNEASIRGIELLKWNDQERIRKKINESQAEVSCTEEPSVELISEYAPSGRSKCVNCKENIKKNTLRLGMKSAWYHVNCFQKMQDVSCAENMVGFQDLSESDQDLLKAKFNKQAERIVKRKPTRSDDMTKKEKANQFNTREKMERLKAQANEMWSMREKLSKCLGKTDIQILLQANNQAFPQHGGESKLLDRLVDCVVFGCPLPCQQCKEGSIVYSSSERSYVCTGYISEYTRCMYTCLNPPRKSFIIPDEVKKRISEFKNFKVKNPKDREYGILEQQNLNRPEPSRVMGRNVDQTSNKRIKLESDDSKDAHLRMQRKIMKNGTVVDAECPFQEMVHVWKDENGKPWETTLGKADFQTGANSFYKLQLLKHDIKENYYLFRSWGRVGTDIGGTKTDKYRGDLAEAKMTFKKLFNEKTANSWEDVENFKKVPGKMSLIETHYKNSKELQTFLVEPGSLSKLPESIQQIIKMIFDVDAMNNVLESLEIDTRKMPLGILSIRHIKNAYKILTELQKLMEVGNAKYEDYLDATNRFFTLIPHNFGMNKPPLLNSQELLIDKTKLLDDLLDLEVTYNILKTDDKVDRMQDPVDVQYEKLHAQLEVLDKQSDEYNRILQYAANTHAPTHDQYKLEIVDIIRVKREGESERFKKNIPNHYLLWHGSRITNYAGILSQGLRIAPPEAPMTGYMFGKGIYFADLVSKSANYCYAVNTEGFILLCEVALGEIQEEINAKSIEKPSKGKHSVKGLGQTIPDPNEYFLTEDGVTIPMGKLVDTKRQDLTLLYNEFVVYDVAQVQIKYLVRANGVFVFCSFSWLLIISALVPAILFWNFELIKFRLNLFLKLQCYNQWTTIQCGPAECITDFHLLLAMAKWGEGDPRWIVEERPDAVNVNNWHWTEKNATPWSKQRLKELLEGQKYENGSTVVIFKELKKLDGEATANNRKAKLIFLFEWIIELTFEVKIAGSDIDYEGHIEIPNLSDENEASEVDITPSISTTGPHEDRIRHLLNNEVAAFLRKQLAVYIRELKEEFSKGLILPTDRAKPQVVSKGKTTVGQQHVDKKAFQDHVVTSAGNDPTGSTPVNVDVKSLSFSESFKVQPDQLWEVLTAIELVKKWSNNDAKLDLKPQGAFTLFGGMVAGEFVKIEPCKELAMKWRLKTYPPGCFASVIFRLKDERDSTTLEVVATGIPSTEYDTTESGLHRFYIQNIMRTFGFGMHIF</sequence>
<dbReference type="PROSITE" id="PS52007">
    <property type="entry name" value="PADR1"/>
    <property type="match status" value="1"/>
</dbReference>
<dbReference type="Pfam" id="PF09229">
    <property type="entry name" value="Aha1_N"/>
    <property type="match status" value="1"/>
</dbReference>
<comment type="catalytic activity">
    <reaction evidence="17">
        <text>NAD(+) + (ADP-D-ribosyl)n-acceptor = nicotinamide + (ADP-D-ribosyl)n+1-acceptor + H(+).</text>
        <dbReference type="EC" id="2.4.2.30"/>
    </reaction>
</comment>
<keyword evidence="6 19" id="KW-0808">Transferase</keyword>
<evidence type="ECO:0000256" key="1">
    <source>
        <dbReference type="ARBA" id="ARBA00000438"/>
    </source>
</evidence>
<keyword evidence="12" id="KW-0862">Zinc</keyword>
<keyword evidence="11" id="KW-0863">Zinc-finger</keyword>
<evidence type="ECO:0000256" key="15">
    <source>
        <dbReference type="ARBA" id="ARBA00023242"/>
    </source>
</evidence>
<dbReference type="SMART" id="SM01336">
    <property type="entry name" value="zf-PARP"/>
    <property type="match status" value="2"/>
</dbReference>
<dbReference type="InterPro" id="IPR012317">
    <property type="entry name" value="Poly(ADP-ribose)pol_cat_dom"/>
</dbReference>
<dbReference type="InterPro" id="IPR049296">
    <property type="entry name" value="PARP1-like_PADR1_N"/>
</dbReference>
<evidence type="ECO:0000256" key="11">
    <source>
        <dbReference type="ARBA" id="ARBA00022771"/>
    </source>
</evidence>
<dbReference type="SMART" id="SM01000">
    <property type="entry name" value="Aha1_N"/>
    <property type="match status" value="1"/>
</dbReference>
<dbReference type="PROSITE" id="PS51060">
    <property type="entry name" value="PARP_ALPHA_HD"/>
    <property type="match status" value="1"/>
</dbReference>
<accession>A0A3P6SR10</accession>
<comment type="catalytic activity">
    <reaction evidence="1">
        <text>L-aspartyl-[protein] + NAD(+) = 4-O-(ADP-D-ribosyl)-L-aspartyl-[protein] + nicotinamide</text>
        <dbReference type="Rhea" id="RHEA:54424"/>
        <dbReference type="Rhea" id="RHEA-COMP:9867"/>
        <dbReference type="Rhea" id="RHEA-COMP:13832"/>
        <dbReference type="ChEBI" id="CHEBI:17154"/>
        <dbReference type="ChEBI" id="CHEBI:29961"/>
        <dbReference type="ChEBI" id="CHEBI:57540"/>
        <dbReference type="ChEBI" id="CHEBI:138102"/>
    </reaction>
</comment>
<evidence type="ECO:0000313" key="25">
    <source>
        <dbReference type="Proteomes" id="UP000277928"/>
    </source>
</evidence>
<evidence type="ECO:0000256" key="13">
    <source>
        <dbReference type="ARBA" id="ARBA00023027"/>
    </source>
</evidence>
<dbReference type="CDD" id="cd01437">
    <property type="entry name" value="parp_like"/>
    <property type="match status" value="1"/>
</dbReference>
<dbReference type="SMART" id="SM00773">
    <property type="entry name" value="WGR"/>
    <property type="match status" value="1"/>
</dbReference>
<keyword evidence="15" id="KW-0539">Nucleus</keyword>
<dbReference type="InterPro" id="IPR015310">
    <property type="entry name" value="AHSA1-like_N"/>
</dbReference>
<evidence type="ECO:0000256" key="6">
    <source>
        <dbReference type="ARBA" id="ARBA00022679"/>
    </source>
</evidence>
<comment type="similarity">
    <text evidence="16">Belongs to the ARTD/PARP family.</text>
</comment>
<dbReference type="Proteomes" id="UP000277928">
    <property type="component" value="Unassembled WGS sequence"/>
</dbReference>
<comment type="similarity">
    <text evidence="4">Belongs to the AHA1 family.</text>
</comment>
<evidence type="ECO:0000256" key="4">
    <source>
        <dbReference type="ARBA" id="ARBA00006817"/>
    </source>
</evidence>
<evidence type="ECO:0000256" key="7">
    <source>
        <dbReference type="ARBA" id="ARBA00022695"/>
    </source>
</evidence>
<dbReference type="OrthoDB" id="429950at2759"/>
<dbReference type="STRING" id="42156.A0A3P6SR10"/>
<dbReference type="Pfam" id="PF08327">
    <property type="entry name" value="AHSA1"/>
    <property type="match status" value="1"/>
</dbReference>
<dbReference type="Gene3D" id="3.15.10.20">
    <property type="entry name" value="Activator of Hsp90 ATPase Aha1, N-terminal domain"/>
    <property type="match status" value="1"/>
</dbReference>
<dbReference type="Pfam" id="PF00645">
    <property type="entry name" value="zf-PARP"/>
    <property type="match status" value="2"/>
</dbReference>
<evidence type="ECO:0000256" key="17">
    <source>
        <dbReference type="ARBA" id="ARBA00033987"/>
    </source>
</evidence>